<dbReference type="Pfam" id="PF14198">
    <property type="entry name" value="TnpV"/>
    <property type="match status" value="1"/>
</dbReference>
<dbReference type="InterPro" id="IPR026989">
    <property type="entry name" value="TnpV"/>
</dbReference>
<sequence>MELNYKNVNGYLLPELEYKSGEQMLHIGKYGFLRRDYLKNCKRAKYQVMLLKDTLGEHLLEIDRVAKEREEIILKQLEKSDPLPDKEDDQMAWVRAVNQHRAIAEEMILAELIYVS</sequence>
<accession>A0A938X357</accession>
<reference evidence="1" key="1">
    <citation type="submission" date="2020-08" db="EMBL/GenBank/DDBJ databases">
        <authorList>
            <person name="Cejkova D."/>
            <person name="Kubasova T."/>
            <person name="Jahodarova E."/>
            <person name="Rychlik I."/>
        </authorList>
    </citation>
    <scope>NUCLEOTIDE SEQUENCE</scope>
    <source>
        <strain evidence="1">An420c</strain>
    </source>
</reference>
<comment type="caution">
    <text evidence="1">The sequence shown here is derived from an EMBL/GenBank/DDBJ whole genome shotgun (WGS) entry which is preliminary data.</text>
</comment>
<dbReference type="Proteomes" id="UP000713880">
    <property type="component" value="Unassembled WGS sequence"/>
</dbReference>
<organism evidence="1 2">
    <name type="scientific">Mordavella massiliensis</name>
    <dbReference type="NCBI Taxonomy" id="1871024"/>
    <lineage>
        <taxon>Bacteria</taxon>
        <taxon>Bacillati</taxon>
        <taxon>Bacillota</taxon>
        <taxon>Clostridia</taxon>
        <taxon>Eubacteriales</taxon>
        <taxon>Clostridiaceae</taxon>
        <taxon>Mordavella</taxon>
    </lineage>
</organism>
<dbReference type="RefSeq" id="WP_204908896.1">
    <property type="nucleotide sequence ID" value="NZ_JACJLV010000018.1"/>
</dbReference>
<proteinExistence type="predicted"/>
<reference evidence="1" key="2">
    <citation type="journal article" date="2021" name="Sci. Rep.">
        <title>The distribution of antibiotic resistance genes in chicken gut microbiota commensals.</title>
        <authorList>
            <person name="Juricova H."/>
            <person name="Matiasovicova J."/>
            <person name="Kubasova T."/>
            <person name="Cejkova D."/>
            <person name="Rychlik I."/>
        </authorList>
    </citation>
    <scope>NUCLEOTIDE SEQUENCE</scope>
    <source>
        <strain evidence="1">An420c</strain>
    </source>
</reference>
<gene>
    <name evidence="1" type="ORF">H6A13_07015</name>
</gene>
<keyword evidence="2" id="KW-1185">Reference proteome</keyword>
<protein>
    <submittedName>
        <fullName evidence="1">TnpV protein</fullName>
    </submittedName>
</protein>
<dbReference type="EMBL" id="JACJLV010000018">
    <property type="protein sequence ID" value="MBM6826850.1"/>
    <property type="molecule type" value="Genomic_DNA"/>
</dbReference>
<name>A0A938X357_9CLOT</name>
<dbReference type="AlphaFoldDB" id="A0A938X357"/>
<evidence type="ECO:0000313" key="1">
    <source>
        <dbReference type="EMBL" id="MBM6826850.1"/>
    </source>
</evidence>
<evidence type="ECO:0000313" key="2">
    <source>
        <dbReference type="Proteomes" id="UP000713880"/>
    </source>
</evidence>